<dbReference type="EMBL" id="RZNB01000001">
    <property type="protein sequence ID" value="RWZ52865.1"/>
    <property type="molecule type" value="Genomic_DNA"/>
</dbReference>
<evidence type="ECO:0000313" key="2">
    <source>
        <dbReference type="Proteomes" id="UP000288547"/>
    </source>
</evidence>
<keyword evidence="2" id="KW-1185">Reference proteome</keyword>
<accession>A0A3S4BLP8</accession>
<dbReference type="Proteomes" id="UP000288547">
    <property type="component" value="Unassembled WGS sequence"/>
</dbReference>
<gene>
    <name evidence="1" type="ORF">ELQ90_02695</name>
</gene>
<evidence type="ECO:0000313" key="1">
    <source>
        <dbReference type="EMBL" id="RWZ52865.1"/>
    </source>
</evidence>
<protein>
    <submittedName>
        <fullName evidence="1">Uncharacterized protein</fullName>
    </submittedName>
</protein>
<organism evidence="1 2">
    <name type="scientific">Labedella phragmitis</name>
    <dbReference type="NCBI Taxonomy" id="2498849"/>
    <lineage>
        <taxon>Bacteria</taxon>
        <taxon>Bacillati</taxon>
        <taxon>Actinomycetota</taxon>
        <taxon>Actinomycetes</taxon>
        <taxon>Micrococcales</taxon>
        <taxon>Microbacteriaceae</taxon>
        <taxon>Labedella</taxon>
    </lineage>
</organism>
<dbReference type="OrthoDB" id="3788807at2"/>
<dbReference type="AlphaFoldDB" id="A0A3S4BLP8"/>
<reference evidence="1 2" key="1">
    <citation type="submission" date="2018-12" db="EMBL/GenBank/DDBJ databases">
        <authorList>
            <person name="Li F."/>
        </authorList>
    </citation>
    <scope>NUCLEOTIDE SEQUENCE [LARGE SCALE GENOMIC DNA]</scope>
    <source>
        <strain evidence="1 2">11W25H-1</strain>
    </source>
</reference>
<sequence>MKIVGGAALAKLYPDDDEVRPTADVDALFEPVSDVLIVADAMAQDYALRPDWLNSAARPFMARGLAESADDSFHVYAAEPEELIAMKMARGAPQDIDDLRILARHLGITSPARLVQIAYTVYGADSVHLQDGEDSYLLFAEDVLGT</sequence>
<name>A0A3S4BLP8_9MICO</name>
<dbReference type="RefSeq" id="WP_128493708.1">
    <property type="nucleotide sequence ID" value="NZ_RZNB01000001.1"/>
</dbReference>
<proteinExistence type="predicted"/>
<comment type="caution">
    <text evidence="1">The sequence shown here is derived from an EMBL/GenBank/DDBJ whole genome shotgun (WGS) entry which is preliminary data.</text>
</comment>